<dbReference type="Proteomes" id="UP000660262">
    <property type="component" value="Unassembled WGS sequence"/>
</dbReference>
<accession>A0A830HUA3</accession>
<dbReference type="AlphaFoldDB" id="A0A830HUA3"/>
<dbReference type="InterPro" id="IPR036869">
    <property type="entry name" value="J_dom_sf"/>
</dbReference>
<protein>
    <recommendedName>
        <fullName evidence="1">J domain-containing protein</fullName>
    </recommendedName>
</protein>
<organism evidence="2 3">
    <name type="scientific">Pycnococcus provasolii</name>
    <dbReference type="NCBI Taxonomy" id="41880"/>
    <lineage>
        <taxon>Eukaryota</taxon>
        <taxon>Viridiplantae</taxon>
        <taxon>Chlorophyta</taxon>
        <taxon>Pseudoscourfieldiophyceae</taxon>
        <taxon>Pseudoscourfieldiales</taxon>
        <taxon>Pycnococcaceae</taxon>
        <taxon>Pycnococcus</taxon>
    </lineage>
</organism>
<dbReference type="PANTHER" id="PTHR45286">
    <property type="entry name" value="CHAPERONE DNAJ-DOMAIN SUPERFAMILY PROTEIN"/>
    <property type="match status" value="1"/>
</dbReference>
<sequence>MAMAPPPPPSDALYAVLNAHPGCSSSELRQAFTQAVMECHPDTSSSSSSSPSVVLKHRIRLARVLFAWRSLKSPLLKQKYDANALQDAPNAPPQPPSEAEEAEDILEAEAKQRAEGWIQEMEQYLFYYPAKIKGAFTANKTESPTQTHKQVVQLRLYQLARNELKFALKHVITGPPVDQEMIDVHGALPTAYEMERCTTYPQATPTDHSVFALVSGTRVLGAVRQTPDEGLKLEIGAAGVVAVAEKHGENLVLAERVEVGRDAVAHRWRTAAELHLDASTDAWNLHVPPPTCHARLHDSAADAAVPFVPSDSYQPAAFYLSRRRLAGTTTLRLGKTAANAYALAARGGGALPFTALAMAASGIAVARRVDVGRSFTQPLGVRDHMFDGPSWYVEVAPEPTRSRSLPSSSSHATSSHPSVTRLSLRCVPLLAAAVQLAEDRSRRREGAQPDCRLM</sequence>
<feature type="domain" description="J" evidence="1">
    <location>
        <begin position="12"/>
        <end position="84"/>
    </location>
</feature>
<dbReference type="PROSITE" id="PS50076">
    <property type="entry name" value="DNAJ_2"/>
    <property type="match status" value="1"/>
</dbReference>
<dbReference type="EMBL" id="BNJQ01000028">
    <property type="protein sequence ID" value="GHP10275.1"/>
    <property type="molecule type" value="Genomic_DNA"/>
</dbReference>
<proteinExistence type="predicted"/>
<dbReference type="InterPro" id="IPR001623">
    <property type="entry name" value="DnaJ_domain"/>
</dbReference>
<dbReference type="CDD" id="cd06257">
    <property type="entry name" value="DnaJ"/>
    <property type="match status" value="1"/>
</dbReference>
<keyword evidence="3" id="KW-1185">Reference proteome</keyword>
<comment type="caution">
    <text evidence="2">The sequence shown here is derived from an EMBL/GenBank/DDBJ whole genome shotgun (WGS) entry which is preliminary data.</text>
</comment>
<dbReference type="SUPFAM" id="SSF46565">
    <property type="entry name" value="Chaperone J-domain"/>
    <property type="match status" value="1"/>
</dbReference>
<evidence type="ECO:0000313" key="2">
    <source>
        <dbReference type="EMBL" id="GHP10275.1"/>
    </source>
</evidence>
<evidence type="ECO:0000259" key="1">
    <source>
        <dbReference type="PROSITE" id="PS50076"/>
    </source>
</evidence>
<gene>
    <name evidence="2" type="ORF">PPROV_000900700</name>
</gene>
<reference evidence="2" key="1">
    <citation type="submission" date="2020-10" db="EMBL/GenBank/DDBJ databases">
        <title>Unveiling of a novel bifunctional photoreceptor, Dualchrome1, isolated from a cosmopolitan green alga.</title>
        <authorList>
            <person name="Suzuki S."/>
            <person name="Kawachi M."/>
        </authorList>
    </citation>
    <scope>NUCLEOTIDE SEQUENCE</scope>
    <source>
        <strain evidence="2">NIES 2893</strain>
    </source>
</reference>
<dbReference type="Gene3D" id="1.10.287.110">
    <property type="entry name" value="DnaJ domain"/>
    <property type="match status" value="1"/>
</dbReference>
<name>A0A830HUA3_9CHLO</name>
<dbReference type="PANTHER" id="PTHR45286:SF1">
    <property type="entry name" value="CHAPERONE DNAJ-DOMAIN SUPERFAMILY PROTEIN"/>
    <property type="match status" value="1"/>
</dbReference>
<evidence type="ECO:0000313" key="3">
    <source>
        <dbReference type="Proteomes" id="UP000660262"/>
    </source>
</evidence>